<feature type="transmembrane region" description="Helical" evidence="9">
    <location>
        <begin position="48"/>
        <end position="67"/>
    </location>
</feature>
<evidence type="ECO:0000256" key="5">
    <source>
        <dbReference type="ARBA" id="ARBA00022692"/>
    </source>
</evidence>
<dbReference type="PANTHER" id="PTHR35011:SF2">
    <property type="entry name" value="2,3-DIKETO-L-GULONATE TRAP TRANSPORTER SMALL PERMEASE PROTEIN YIAM"/>
    <property type="match status" value="1"/>
</dbReference>
<dbReference type="PANTHER" id="PTHR35011">
    <property type="entry name" value="2,3-DIKETO-L-GULONATE TRAP TRANSPORTER SMALL PERMEASE PROTEIN YIAM"/>
    <property type="match status" value="1"/>
</dbReference>
<comment type="caution">
    <text evidence="11">The sequence shown here is derived from an EMBL/GenBank/DDBJ whole genome shotgun (WGS) entry which is preliminary data.</text>
</comment>
<organism evidence="11 12">
    <name type="scientific">Occultella aeris</name>
    <dbReference type="NCBI Taxonomy" id="2761496"/>
    <lineage>
        <taxon>Bacteria</taxon>
        <taxon>Bacillati</taxon>
        <taxon>Actinomycetota</taxon>
        <taxon>Actinomycetes</taxon>
        <taxon>Micrococcales</taxon>
        <taxon>Ruaniaceae</taxon>
        <taxon>Occultella</taxon>
    </lineage>
</organism>
<accession>A0A7M4DGR3</accession>
<reference evidence="11 12" key="1">
    <citation type="submission" date="2019-11" db="EMBL/GenBank/DDBJ databases">
        <authorList>
            <person name="Criscuolo A."/>
        </authorList>
    </citation>
    <scope>NUCLEOTIDE SEQUENCE [LARGE SCALE GENOMIC DNA]</scope>
    <source>
        <strain evidence="11">CIP111667</strain>
    </source>
</reference>
<evidence type="ECO:0000256" key="2">
    <source>
        <dbReference type="ARBA" id="ARBA00022448"/>
    </source>
</evidence>
<keyword evidence="2" id="KW-0813">Transport</keyword>
<evidence type="ECO:0000256" key="3">
    <source>
        <dbReference type="ARBA" id="ARBA00022475"/>
    </source>
</evidence>
<comment type="similarity">
    <text evidence="8">Belongs to the TRAP transporter small permease family.</text>
</comment>
<dbReference type="RefSeq" id="WP_156740123.1">
    <property type="nucleotide sequence ID" value="NZ_CACRYJ010000017.1"/>
</dbReference>
<proteinExistence type="inferred from homology"/>
<name>A0A7M4DGR3_9MICO</name>
<comment type="subcellular location">
    <subcellularLocation>
        <location evidence="1">Cell inner membrane</location>
        <topology evidence="1">Multi-pass membrane protein</topology>
    </subcellularLocation>
</comment>
<evidence type="ECO:0000256" key="6">
    <source>
        <dbReference type="ARBA" id="ARBA00022989"/>
    </source>
</evidence>
<evidence type="ECO:0000256" key="9">
    <source>
        <dbReference type="SAM" id="Phobius"/>
    </source>
</evidence>
<dbReference type="GO" id="GO:0022857">
    <property type="term" value="F:transmembrane transporter activity"/>
    <property type="evidence" value="ECO:0007669"/>
    <property type="project" value="TreeGrafter"/>
</dbReference>
<dbReference type="EMBL" id="CACRYJ010000017">
    <property type="protein sequence ID" value="VZO36106.1"/>
    <property type="molecule type" value="Genomic_DNA"/>
</dbReference>
<feature type="transmembrane region" description="Helical" evidence="9">
    <location>
        <begin position="14"/>
        <end position="36"/>
    </location>
</feature>
<dbReference type="GO" id="GO:0005886">
    <property type="term" value="C:plasma membrane"/>
    <property type="evidence" value="ECO:0007669"/>
    <property type="project" value="UniProtKB-SubCell"/>
</dbReference>
<keyword evidence="6 9" id="KW-1133">Transmembrane helix</keyword>
<feature type="transmembrane region" description="Helical" evidence="9">
    <location>
        <begin position="130"/>
        <end position="148"/>
    </location>
</feature>
<feature type="transmembrane region" description="Helical" evidence="9">
    <location>
        <begin position="88"/>
        <end position="110"/>
    </location>
</feature>
<dbReference type="InterPro" id="IPR055348">
    <property type="entry name" value="DctQ"/>
</dbReference>
<protein>
    <submittedName>
        <fullName evidence="11">Sialic acid TRAP transporter permease protein SiaT</fullName>
    </submittedName>
</protein>
<gene>
    <name evidence="11" type="primary">siaT_1</name>
    <name evidence="11" type="ORF">HALOF300_01310</name>
</gene>
<evidence type="ECO:0000256" key="1">
    <source>
        <dbReference type="ARBA" id="ARBA00004429"/>
    </source>
</evidence>
<evidence type="ECO:0000313" key="11">
    <source>
        <dbReference type="EMBL" id="VZO36106.1"/>
    </source>
</evidence>
<keyword evidence="5 9" id="KW-0812">Transmembrane</keyword>
<sequence>MKVIDGFHKGLNAFLRWFCIILFVVMVGLVIAQVVVRFLGISLPWTEVSARIVFIWQGIIGAAYVIGEKEDVAIDWLVNKLPVKAVKGVSILAHAIVAFFAIWIMIWGGMRNVLAGWEDHVQLMPVTQGQTFLVLPIAGALIVIYSILHTIDIVRASDEEITHHEEPEDLDISKIAEEGI</sequence>
<dbReference type="Pfam" id="PF04290">
    <property type="entry name" value="DctQ"/>
    <property type="match status" value="1"/>
</dbReference>
<dbReference type="InterPro" id="IPR007387">
    <property type="entry name" value="TRAP_DctQ"/>
</dbReference>
<evidence type="ECO:0000256" key="4">
    <source>
        <dbReference type="ARBA" id="ARBA00022519"/>
    </source>
</evidence>
<evidence type="ECO:0000256" key="7">
    <source>
        <dbReference type="ARBA" id="ARBA00023136"/>
    </source>
</evidence>
<keyword evidence="3" id="KW-1003">Cell membrane</keyword>
<keyword evidence="4" id="KW-0997">Cell inner membrane</keyword>
<dbReference type="AlphaFoldDB" id="A0A7M4DGR3"/>
<keyword evidence="12" id="KW-1185">Reference proteome</keyword>
<evidence type="ECO:0000256" key="8">
    <source>
        <dbReference type="ARBA" id="ARBA00038436"/>
    </source>
</evidence>
<dbReference type="GO" id="GO:0015740">
    <property type="term" value="P:C4-dicarboxylate transport"/>
    <property type="evidence" value="ECO:0007669"/>
    <property type="project" value="TreeGrafter"/>
</dbReference>
<feature type="domain" description="Tripartite ATP-independent periplasmic transporters DctQ component" evidence="10">
    <location>
        <begin position="26"/>
        <end position="155"/>
    </location>
</feature>
<keyword evidence="7 9" id="KW-0472">Membrane</keyword>
<evidence type="ECO:0000313" key="12">
    <source>
        <dbReference type="Proteomes" id="UP000419743"/>
    </source>
</evidence>
<dbReference type="Proteomes" id="UP000419743">
    <property type="component" value="Unassembled WGS sequence"/>
</dbReference>
<evidence type="ECO:0000259" key="10">
    <source>
        <dbReference type="Pfam" id="PF04290"/>
    </source>
</evidence>